<dbReference type="EMBL" id="JAFNEN010000935">
    <property type="protein sequence ID" value="KAG8175977.1"/>
    <property type="molecule type" value="Genomic_DNA"/>
</dbReference>
<proteinExistence type="predicted"/>
<reference evidence="1 2" key="1">
    <citation type="journal article" date="2022" name="Nat. Ecol. Evol.">
        <title>A masculinizing supergene underlies an exaggerated male reproductive morph in a spider.</title>
        <authorList>
            <person name="Hendrickx F."/>
            <person name="De Corte Z."/>
            <person name="Sonet G."/>
            <person name="Van Belleghem S.M."/>
            <person name="Kostlbacher S."/>
            <person name="Vangestel C."/>
        </authorList>
    </citation>
    <scope>NUCLEOTIDE SEQUENCE [LARGE SCALE GENOMIC DNA]</scope>
    <source>
        <tissue evidence="1">Whole body</tissue>
    </source>
</reference>
<evidence type="ECO:0000313" key="2">
    <source>
        <dbReference type="Proteomes" id="UP000827092"/>
    </source>
</evidence>
<organism evidence="1 2">
    <name type="scientific">Oedothorax gibbosus</name>
    <dbReference type="NCBI Taxonomy" id="931172"/>
    <lineage>
        <taxon>Eukaryota</taxon>
        <taxon>Metazoa</taxon>
        <taxon>Ecdysozoa</taxon>
        <taxon>Arthropoda</taxon>
        <taxon>Chelicerata</taxon>
        <taxon>Arachnida</taxon>
        <taxon>Araneae</taxon>
        <taxon>Araneomorphae</taxon>
        <taxon>Entelegynae</taxon>
        <taxon>Araneoidea</taxon>
        <taxon>Linyphiidae</taxon>
        <taxon>Erigoninae</taxon>
        <taxon>Oedothorax</taxon>
    </lineage>
</organism>
<sequence>MIVSPRASKPDSSRNFQSTVKLPTKTLHLDRCTENKKGLHCPKQLLGWTTRSWPLLVTSSCRFWRVFYKGSAPLVLLVMDGYRGATSSDRVAKYRQKMLLAEEKKGRPCHPTSGAKKGVK</sequence>
<name>A0AAV6TV52_9ARAC</name>
<accession>A0AAV6TV52</accession>
<dbReference type="Proteomes" id="UP000827092">
    <property type="component" value="Unassembled WGS sequence"/>
</dbReference>
<gene>
    <name evidence="1" type="ORF">JTE90_009656</name>
</gene>
<comment type="caution">
    <text evidence="1">The sequence shown here is derived from an EMBL/GenBank/DDBJ whole genome shotgun (WGS) entry which is preliminary data.</text>
</comment>
<dbReference type="AlphaFoldDB" id="A0AAV6TV52"/>
<keyword evidence="2" id="KW-1185">Reference proteome</keyword>
<evidence type="ECO:0000313" key="1">
    <source>
        <dbReference type="EMBL" id="KAG8175977.1"/>
    </source>
</evidence>
<protein>
    <submittedName>
        <fullName evidence="1">Uncharacterized protein</fullName>
    </submittedName>
</protein>